<accession>A0A2S6MZZ7</accession>
<keyword evidence="9 14" id="KW-0732">Signal</keyword>
<feature type="chain" id="PRO_5018297738" description="Periplasmic nitrate reductase, electron transfer subunit" evidence="14">
    <location>
        <begin position="31"/>
        <end position="123"/>
    </location>
</feature>
<evidence type="ECO:0000256" key="1">
    <source>
        <dbReference type="ARBA" id="ARBA00002599"/>
    </source>
</evidence>
<comment type="subunit">
    <text evidence="4">Component of the periplasmic nitrate reductase NapAB complex composed of NapA and NapB.</text>
</comment>
<evidence type="ECO:0000256" key="3">
    <source>
        <dbReference type="ARBA" id="ARBA00007368"/>
    </source>
</evidence>
<keyword evidence="8" id="KW-0479">Metal-binding</keyword>
<comment type="function">
    <text evidence="1">Electron transfer subunit of the periplasmic nitrate reductase complex NapAB. Receives electrons from the membrane-anchored tetraheme c-type NapC protein and transfers these to NapA subunit, thus allowing electron flow between membrane and periplasm. Essential for periplasmic nitrate reduction with nitrate as the terminal electron acceptor.</text>
</comment>
<keyword evidence="6" id="KW-0813">Transport</keyword>
<comment type="subcellular location">
    <subcellularLocation>
        <location evidence="2">Periplasm</location>
    </subcellularLocation>
</comment>
<dbReference type="Gene3D" id="1.10.1130.10">
    <property type="entry name" value="Flavocytochrome C3, Chain A"/>
    <property type="match status" value="1"/>
</dbReference>
<evidence type="ECO:0000256" key="2">
    <source>
        <dbReference type="ARBA" id="ARBA00004418"/>
    </source>
</evidence>
<evidence type="ECO:0000256" key="10">
    <source>
        <dbReference type="ARBA" id="ARBA00022764"/>
    </source>
</evidence>
<evidence type="ECO:0000256" key="6">
    <source>
        <dbReference type="ARBA" id="ARBA00022448"/>
    </source>
</evidence>
<gene>
    <name evidence="15" type="ORF">CCR94_18995</name>
</gene>
<evidence type="ECO:0000256" key="4">
    <source>
        <dbReference type="ARBA" id="ARBA00011752"/>
    </source>
</evidence>
<evidence type="ECO:0000256" key="13">
    <source>
        <dbReference type="ARBA" id="ARBA00031832"/>
    </source>
</evidence>
<comment type="similarity">
    <text evidence="3">Belongs to the NapB family.</text>
</comment>
<evidence type="ECO:0000256" key="9">
    <source>
        <dbReference type="ARBA" id="ARBA00022729"/>
    </source>
</evidence>
<evidence type="ECO:0000256" key="5">
    <source>
        <dbReference type="ARBA" id="ARBA00013773"/>
    </source>
</evidence>
<dbReference type="SUPFAM" id="SSF48695">
    <property type="entry name" value="Multiheme cytochromes"/>
    <property type="match status" value="1"/>
</dbReference>
<evidence type="ECO:0000256" key="12">
    <source>
        <dbReference type="ARBA" id="ARBA00023004"/>
    </source>
</evidence>
<dbReference type="Proteomes" id="UP000239089">
    <property type="component" value="Unassembled WGS sequence"/>
</dbReference>
<dbReference type="InterPro" id="IPR036280">
    <property type="entry name" value="Multihaem_cyt_sf"/>
</dbReference>
<evidence type="ECO:0000256" key="14">
    <source>
        <dbReference type="SAM" id="SignalP"/>
    </source>
</evidence>
<dbReference type="AlphaFoldDB" id="A0A2S6MZZ7"/>
<keyword evidence="11" id="KW-0249">Electron transport</keyword>
<dbReference type="GO" id="GO:0042597">
    <property type="term" value="C:periplasmic space"/>
    <property type="evidence" value="ECO:0007669"/>
    <property type="project" value="UniProtKB-SubCell"/>
</dbReference>
<dbReference type="PANTHER" id="PTHR38604:SF1">
    <property type="entry name" value="PERIPLASMIC NITRATE REDUCTASE, ELECTRON TRANSFER SUBUNIT"/>
    <property type="match status" value="1"/>
</dbReference>
<evidence type="ECO:0000256" key="8">
    <source>
        <dbReference type="ARBA" id="ARBA00022723"/>
    </source>
</evidence>
<name>A0A2S6MZZ7_9HYPH</name>
<keyword evidence="7" id="KW-0349">Heme</keyword>
<protein>
    <recommendedName>
        <fullName evidence="5">Periplasmic nitrate reductase, electron transfer subunit</fullName>
    </recommendedName>
    <alternativeName>
        <fullName evidence="13">Diheme cytochrome c NapB</fullName>
    </alternativeName>
</protein>
<dbReference type="Pfam" id="PF03892">
    <property type="entry name" value="NapB"/>
    <property type="match status" value="1"/>
</dbReference>
<evidence type="ECO:0000313" key="16">
    <source>
        <dbReference type="Proteomes" id="UP000239089"/>
    </source>
</evidence>
<organism evidence="15 16">
    <name type="scientific">Rhodoblastus sphagnicola</name>
    <dbReference type="NCBI Taxonomy" id="333368"/>
    <lineage>
        <taxon>Bacteria</taxon>
        <taxon>Pseudomonadati</taxon>
        <taxon>Pseudomonadota</taxon>
        <taxon>Alphaproteobacteria</taxon>
        <taxon>Hyphomicrobiales</taxon>
        <taxon>Rhodoblastaceae</taxon>
        <taxon>Rhodoblastus</taxon>
    </lineage>
</organism>
<dbReference type="GO" id="GO:0046872">
    <property type="term" value="F:metal ion binding"/>
    <property type="evidence" value="ECO:0007669"/>
    <property type="project" value="UniProtKB-KW"/>
</dbReference>
<evidence type="ECO:0000256" key="11">
    <source>
        <dbReference type="ARBA" id="ARBA00022982"/>
    </source>
</evidence>
<keyword evidence="10" id="KW-0574">Periplasm</keyword>
<evidence type="ECO:0000256" key="7">
    <source>
        <dbReference type="ARBA" id="ARBA00022617"/>
    </source>
</evidence>
<evidence type="ECO:0000313" key="15">
    <source>
        <dbReference type="EMBL" id="PPQ27941.1"/>
    </source>
</evidence>
<sequence length="123" mass="13181">MDVLNLSLKRIFWVGVVVVLALAASPGVGAAETDAPSDAASQPPLVPHSIDGYKITHDLNECLTCHQPPANEKAGARKVSDAHYVWRKGERLDKIAATRFICTQCHMAKPDAKPLPGDTGGRQ</sequence>
<comment type="caution">
    <text evidence="15">The sequence shown here is derived from an EMBL/GenBank/DDBJ whole genome shotgun (WGS) entry which is preliminary data.</text>
</comment>
<dbReference type="InterPro" id="IPR005591">
    <property type="entry name" value="NapB"/>
</dbReference>
<keyword evidence="12" id="KW-0408">Iron</keyword>
<keyword evidence="16" id="KW-1185">Reference proteome</keyword>
<reference evidence="15 16" key="1">
    <citation type="journal article" date="2018" name="Arch. Microbiol.">
        <title>New insights into the metabolic potential of the phototrophic purple bacterium Rhodopila globiformis DSM 161(T) from its draft genome sequence and evidence for a vanadium-dependent nitrogenase.</title>
        <authorList>
            <person name="Imhoff J.F."/>
            <person name="Rahn T."/>
            <person name="Kunzel S."/>
            <person name="Neulinger S.C."/>
        </authorList>
    </citation>
    <scope>NUCLEOTIDE SEQUENCE [LARGE SCALE GENOMIC DNA]</scope>
    <source>
        <strain evidence="15 16">DSM 16996</strain>
    </source>
</reference>
<proteinExistence type="inferred from homology"/>
<dbReference type="GO" id="GO:0009061">
    <property type="term" value="P:anaerobic respiration"/>
    <property type="evidence" value="ECO:0007669"/>
    <property type="project" value="InterPro"/>
</dbReference>
<feature type="signal peptide" evidence="14">
    <location>
        <begin position="1"/>
        <end position="30"/>
    </location>
</feature>
<dbReference type="EMBL" id="NHSJ01000118">
    <property type="protein sequence ID" value="PPQ27941.1"/>
    <property type="molecule type" value="Genomic_DNA"/>
</dbReference>
<dbReference type="PANTHER" id="PTHR38604">
    <property type="entry name" value="PERIPLASMIC NITRATE REDUCTASE, ELECTRON TRANSFER SUBUNIT"/>
    <property type="match status" value="1"/>
</dbReference>